<dbReference type="AlphaFoldDB" id="A0A3N3E3S4"/>
<dbReference type="RefSeq" id="WP_123781031.1">
    <property type="nucleotide sequence ID" value="NZ_RKIK01000009.1"/>
</dbReference>
<gene>
    <name evidence="2" type="ORF">EGH82_05175</name>
</gene>
<name>A0A3N3E3S4_9VIBR</name>
<proteinExistence type="predicted"/>
<evidence type="ECO:0000256" key="1">
    <source>
        <dbReference type="SAM" id="SignalP"/>
    </source>
</evidence>
<keyword evidence="1" id="KW-0732">Signal</keyword>
<sequence>MDMNLLPFCFKRTQMLTAIALGSACLTLSANAQEVLCDATQASTHELPLLNASCPIGKGLWGKQTPRGSESTFWIQCGVLAKPLSLDQAKVIYQHISTDVWGKIEGKNARCLIGPYQDFATASKELQAVKKLKPYQQAFIREVIKGAPVKKQQAAAISAKPAKPLVPARQSTTILPPVKATKVVTDKPIPNIAKAHPESMEVSIRGEIKLGNLHFKMPYLPFGDNQFYMEYDKPWTRLDFAKANQLCGSLGMKVPNREQWQTLLEADVMKANQWPMYLPYWGADNSALFTTGKMTTTSGKSLLNVMCVG</sequence>
<reference evidence="2 3" key="1">
    <citation type="submission" date="2018-11" db="EMBL/GenBank/DDBJ databases">
        <title>Vibrio ponticus strain CAIM 1751 pathogenic for the snapper Lutjanus guttatus.</title>
        <authorList>
            <person name="Soto-Rodriguez S."/>
            <person name="Lozano-Olvera R."/>
            <person name="Gomez-Gil B."/>
        </authorList>
    </citation>
    <scope>NUCLEOTIDE SEQUENCE [LARGE SCALE GENOMIC DNA]</scope>
    <source>
        <strain evidence="2 3">CAIM 1751</strain>
    </source>
</reference>
<evidence type="ECO:0000313" key="2">
    <source>
        <dbReference type="EMBL" id="ROV61385.1"/>
    </source>
</evidence>
<feature type="signal peptide" evidence="1">
    <location>
        <begin position="1"/>
        <end position="32"/>
    </location>
</feature>
<comment type="caution">
    <text evidence="2">The sequence shown here is derived from an EMBL/GenBank/DDBJ whole genome shotgun (WGS) entry which is preliminary data.</text>
</comment>
<protein>
    <submittedName>
        <fullName evidence="2">SPOR domain-containing protein</fullName>
    </submittedName>
</protein>
<evidence type="ECO:0000313" key="3">
    <source>
        <dbReference type="Proteomes" id="UP000278792"/>
    </source>
</evidence>
<dbReference type="Proteomes" id="UP000278792">
    <property type="component" value="Unassembled WGS sequence"/>
</dbReference>
<feature type="chain" id="PRO_5018015048" evidence="1">
    <location>
        <begin position="33"/>
        <end position="309"/>
    </location>
</feature>
<organism evidence="2 3">
    <name type="scientific">Vibrio ponticus</name>
    <dbReference type="NCBI Taxonomy" id="265668"/>
    <lineage>
        <taxon>Bacteria</taxon>
        <taxon>Pseudomonadati</taxon>
        <taxon>Pseudomonadota</taxon>
        <taxon>Gammaproteobacteria</taxon>
        <taxon>Vibrionales</taxon>
        <taxon>Vibrionaceae</taxon>
        <taxon>Vibrio</taxon>
    </lineage>
</organism>
<dbReference type="EMBL" id="RKIK01000009">
    <property type="protein sequence ID" value="ROV61385.1"/>
    <property type="molecule type" value="Genomic_DNA"/>
</dbReference>
<accession>A0A3N3E3S4</accession>